<dbReference type="RefSeq" id="XP_040724670.1">
    <property type="nucleotide sequence ID" value="XM_040871338.1"/>
</dbReference>
<dbReference type="AlphaFoldDB" id="A0A1Y2FDV0"/>
<comment type="caution">
    <text evidence="2">The sequence shown here is derived from an EMBL/GenBank/DDBJ whole genome shotgun (WGS) entry which is preliminary data.</text>
</comment>
<dbReference type="EMBL" id="MCFI01000012">
    <property type="protein sequence ID" value="ORY81025.1"/>
    <property type="molecule type" value="Genomic_DNA"/>
</dbReference>
<dbReference type="Proteomes" id="UP000193685">
    <property type="component" value="Unassembled WGS sequence"/>
</dbReference>
<protein>
    <submittedName>
        <fullName evidence="2">Uncharacterized protein</fullName>
    </submittedName>
</protein>
<feature type="compositionally biased region" description="Low complexity" evidence="1">
    <location>
        <begin position="306"/>
        <end position="316"/>
    </location>
</feature>
<gene>
    <name evidence="2" type="ORF">BCR37DRAFT_393658</name>
</gene>
<evidence type="ECO:0000256" key="1">
    <source>
        <dbReference type="SAM" id="MobiDB-lite"/>
    </source>
</evidence>
<feature type="region of interest" description="Disordered" evidence="1">
    <location>
        <begin position="286"/>
        <end position="337"/>
    </location>
</feature>
<proteinExistence type="predicted"/>
<evidence type="ECO:0000313" key="3">
    <source>
        <dbReference type="Proteomes" id="UP000193685"/>
    </source>
</evidence>
<feature type="compositionally biased region" description="Basic and acidic residues" evidence="1">
    <location>
        <begin position="322"/>
        <end position="337"/>
    </location>
</feature>
<feature type="region of interest" description="Disordered" evidence="1">
    <location>
        <begin position="447"/>
        <end position="484"/>
    </location>
</feature>
<evidence type="ECO:0000313" key="2">
    <source>
        <dbReference type="EMBL" id="ORY81025.1"/>
    </source>
</evidence>
<feature type="compositionally biased region" description="Polar residues" evidence="1">
    <location>
        <begin position="382"/>
        <end position="394"/>
    </location>
</feature>
<dbReference type="GeneID" id="63787937"/>
<feature type="region of interest" description="Disordered" evidence="1">
    <location>
        <begin position="1"/>
        <end position="27"/>
    </location>
</feature>
<organism evidence="2 3">
    <name type="scientific">Protomyces lactucae-debilis</name>
    <dbReference type="NCBI Taxonomy" id="2754530"/>
    <lineage>
        <taxon>Eukaryota</taxon>
        <taxon>Fungi</taxon>
        <taxon>Dikarya</taxon>
        <taxon>Ascomycota</taxon>
        <taxon>Taphrinomycotina</taxon>
        <taxon>Taphrinomycetes</taxon>
        <taxon>Taphrinales</taxon>
        <taxon>Protomycetaceae</taxon>
        <taxon>Protomyces</taxon>
    </lineage>
</organism>
<sequence length="498" mass="53981">MKLISVKNAMSLKRRSQNTQSPPAAGLAEAQHVVDARLNISSPASIQSSKVAWLLGLEAQPTIQDDTRSLQTYRSQRRRQRLDEELMWSASDEEEADIQCTTAEDSKAQSIYGDDESDEDDNLSDADTVEIPIMLEAVRPRIPTVVPAVVPDSPLDEAFEVEEVHELPSAETSEDDQEINTLAPSLIVTEVPVVAEAAAVDTAEEVVRRQTSRTPPPSPPKSVRRAALAKARVSVAAVDRSALIYEAPLTLPSVELTPLVVEQDTEYEDFCERMLLESLARPQWQARATSSSVSSTDSRLGLQTPSLSSSASSLASMQGLKVSREQQTQRDQAAHEAKLKLAAARNALKRVKVGGRAVQTPVYHAKVLEQVEALRIQLHRGQNNSSTSLASLPQESELPSPAASCASSIKSNRSSRRLTRERDFAGPKQADVRIGIAAPRDLQAYARSSAGQRLAGGPSAGLGQPRSLMPAKPSAKARSAITSYKPQTHITSIEERLL</sequence>
<keyword evidence="3" id="KW-1185">Reference proteome</keyword>
<feature type="compositionally biased region" description="Low complexity" evidence="1">
    <location>
        <begin position="289"/>
        <end position="298"/>
    </location>
</feature>
<reference evidence="2 3" key="1">
    <citation type="submission" date="2016-07" db="EMBL/GenBank/DDBJ databases">
        <title>Pervasive Adenine N6-methylation of Active Genes in Fungi.</title>
        <authorList>
            <consortium name="DOE Joint Genome Institute"/>
            <person name="Mondo S.J."/>
            <person name="Dannebaum R.O."/>
            <person name="Kuo R.C."/>
            <person name="Labutti K."/>
            <person name="Haridas S."/>
            <person name="Kuo A."/>
            <person name="Salamov A."/>
            <person name="Ahrendt S.R."/>
            <person name="Lipzen A."/>
            <person name="Sullivan W."/>
            <person name="Andreopoulos W.B."/>
            <person name="Clum A."/>
            <person name="Lindquist E."/>
            <person name="Daum C."/>
            <person name="Ramamoorthy G.K."/>
            <person name="Gryganskyi A."/>
            <person name="Culley D."/>
            <person name="Magnuson J.K."/>
            <person name="James T.Y."/>
            <person name="O'Malley M.A."/>
            <person name="Stajich J.E."/>
            <person name="Spatafora J.W."/>
            <person name="Visel A."/>
            <person name="Grigoriev I.V."/>
        </authorList>
    </citation>
    <scope>NUCLEOTIDE SEQUENCE [LARGE SCALE GENOMIC DNA]</scope>
    <source>
        <strain evidence="2 3">12-1054</strain>
    </source>
</reference>
<name>A0A1Y2FDV0_PROLT</name>
<accession>A0A1Y2FDV0</accession>
<feature type="region of interest" description="Disordered" evidence="1">
    <location>
        <begin position="382"/>
        <end position="432"/>
    </location>
</feature>
<feature type="region of interest" description="Disordered" evidence="1">
    <location>
        <begin position="88"/>
        <end position="124"/>
    </location>
</feature>
<feature type="compositionally biased region" description="Acidic residues" evidence="1">
    <location>
        <begin position="113"/>
        <end position="124"/>
    </location>
</feature>